<dbReference type="PANTHER" id="PTHR43140:SF1">
    <property type="entry name" value="TYPE I RESTRICTION ENZYME ECOKI SPECIFICITY SUBUNIT"/>
    <property type="match status" value="1"/>
</dbReference>
<dbReference type="PANTHER" id="PTHR43140">
    <property type="entry name" value="TYPE-1 RESTRICTION ENZYME ECOKI SPECIFICITY PROTEIN"/>
    <property type="match status" value="1"/>
</dbReference>
<name>A0A927ZW67_SELRU</name>
<evidence type="ECO:0000313" key="3">
    <source>
        <dbReference type="EMBL" id="MBE6086190.1"/>
    </source>
</evidence>
<gene>
    <name evidence="3" type="ORF">E7203_12215</name>
</gene>
<keyword evidence="2" id="KW-0238">DNA-binding</keyword>
<sequence length="114" mass="12693">MTPQQLKNSILKRAMEGRLVPQRAEEGTAKELLRKMQAEQAQLLAAKKIRKYVHNCICGPLGQNIINAKAVGARAGFSAQKCKEMLIPLPPLAEQHRIAAKLEELLPLCEQLQK</sequence>
<proteinExistence type="predicted"/>
<dbReference type="InterPro" id="IPR044946">
    <property type="entry name" value="Restrct_endonuc_typeI_TRD_sf"/>
</dbReference>
<evidence type="ECO:0008006" key="5">
    <source>
        <dbReference type="Google" id="ProtNLM"/>
    </source>
</evidence>
<dbReference type="SUPFAM" id="SSF116734">
    <property type="entry name" value="DNA methylase specificity domain"/>
    <property type="match status" value="1"/>
</dbReference>
<dbReference type="GO" id="GO:0003677">
    <property type="term" value="F:DNA binding"/>
    <property type="evidence" value="ECO:0007669"/>
    <property type="project" value="UniProtKB-KW"/>
</dbReference>
<evidence type="ECO:0000313" key="4">
    <source>
        <dbReference type="Proteomes" id="UP000772151"/>
    </source>
</evidence>
<comment type="caution">
    <text evidence="3">The sequence shown here is derived from an EMBL/GenBank/DDBJ whole genome shotgun (WGS) entry which is preliminary data.</text>
</comment>
<organism evidence="3 4">
    <name type="scientific">Selenomonas ruminantium</name>
    <dbReference type="NCBI Taxonomy" id="971"/>
    <lineage>
        <taxon>Bacteria</taxon>
        <taxon>Bacillati</taxon>
        <taxon>Bacillota</taxon>
        <taxon>Negativicutes</taxon>
        <taxon>Selenomonadales</taxon>
        <taxon>Selenomonadaceae</taxon>
        <taxon>Selenomonas</taxon>
    </lineage>
</organism>
<dbReference type="Gene3D" id="3.90.220.20">
    <property type="entry name" value="DNA methylase specificity domains"/>
    <property type="match status" value="1"/>
</dbReference>
<keyword evidence="1" id="KW-0680">Restriction system</keyword>
<accession>A0A927ZW67</accession>
<evidence type="ECO:0000256" key="1">
    <source>
        <dbReference type="ARBA" id="ARBA00022747"/>
    </source>
</evidence>
<dbReference type="Proteomes" id="UP000772151">
    <property type="component" value="Unassembled WGS sequence"/>
</dbReference>
<dbReference type="AlphaFoldDB" id="A0A927ZW67"/>
<dbReference type="GO" id="GO:0009307">
    <property type="term" value="P:DNA restriction-modification system"/>
    <property type="evidence" value="ECO:0007669"/>
    <property type="project" value="UniProtKB-KW"/>
</dbReference>
<reference evidence="3" key="1">
    <citation type="submission" date="2019-04" db="EMBL/GenBank/DDBJ databases">
        <title>Evolution of Biomass-Degrading Anaerobic Consortia Revealed by Metagenomics.</title>
        <authorList>
            <person name="Peng X."/>
        </authorList>
    </citation>
    <scope>NUCLEOTIDE SEQUENCE</scope>
    <source>
        <strain evidence="3">SIG242</strain>
    </source>
</reference>
<evidence type="ECO:0000256" key="2">
    <source>
        <dbReference type="ARBA" id="ARBA00023125"/>
    </source>
</evidence>
<protein>
    <recommendedName>
        <fullName evidence="5">Type I restriction enzyme, S subunit</fullName>
    </recommendedName>
</protein>
<dbReference type="EMBL" id="SVCA01000013">
    <property type="protein sequence ID" value="MBE6086190.1"/>
    <property type="molecule type" value="Genomic_DNA"/>
</dbReference>
<dbReference type="InterPro" id="IPR051212">
    <property type="entry name" value="Type-I_RE_S_subunit"/>
</dbReference>